<dbReference type="Gene3D" id="1.20.1250.20">
    <property type="entry name" value="MFS general substrate transporter like domains"/>
    <property type="match status" value="2"/>
</dbReference>
<evidence type="ECO:0000256" key="4">
    <source>
        <dbReference type="ARBA" id="ARBA00022692"/>
    </source>
</evidence>
<organism evidence="8 9">
    <name type="scientific">Granulicella mallensis</name>
    <dbReference type="NCBI Taxonomy" id="940614"/>
    <lineage>
        <taxon>Bacteria</taxon>
        <taxon>Pseudomonadati</taxon>
        <taxon>Acidobacteriota</taxon>
        <taxon>Terriglobia</taxon>
        <taxon>Terriglobales</taxon>
        <taxon>Acidobacteriaceae</taxon>
        <taxon>Granulicella</taxon>
    </lineage>
</organism>
<protein>
    <submittedName>
        <fullName evidence="8">Fucose permease</fullName>
    </submittedName>
</protein>
<feature type="transmembrane region" description="Helical" evidence="7">
    <location>
        <begin position="299"/>
        <end position="322"/>
    </location>
</feature>
<sequence>MQLSHRPDDTTAGPSVLWLALGFLLTGLGTVLLGPILPSVSQNWHLADSQSGLLLFAKFLGSFIGGVTVPRKLRFGILGGTLLACTGFGAFGLSQGLLSGMLTLFVAGIGLGQIIASTNILAGHRYRAHTGSALASLNFFWSLGAVGAGVVIAALMPRFGLRNLLLYFAAAFLVISIGGGLDWRLRTGEGSRDSQPSGAPRNPSLSMETLLPFVLLLFFYGGLETCLTGWLTTYTLRYSDTHLLGGQSATILMWTALTAGRGLSSVALRYIRESTVQRVGLVFSFVFTGALTMTHHATELSLCCILLGLSLSPFFPATFGLLMRRSPSAREAGFVLAISGLGAAAFPWLMGIVSTHSGSLRLAMVVPMVLALLLLAVSFWNPARNGSSPEL</sequence>
<keyword evidence="6 7" id="KW-0472">Membrane</keyword>
<dbReference type="InterPro" id="IPR036259">
    <property type="entry name" value="MFS_trans_sf"/>
</dbReference>
<evidence type="ECO:0000313" key="8">
    <source>
        <dbReference type="EMBL" id="MBB5065480.1"/>
    </source>
</evidence>
<evidence type="ECO:0000256" key="7">
    <source>
        <dbReference type="SAM" id="Phobius"/>
    </source>
</evidence>
<evidence type="ECO:0000256" key="6">
    <source>
        <dbReference type="ARBA" id="ARBA00023136"/>
    </source>
</evidence>
<feature type="transmembrane region" description="Helical" evidence="7">
    <location>
        <begin position="134"/>
        <end position="159"/>
    </location>
</feature>
<dbReference type="AlphaFoldDB" id="A0A7W8ECD1"/>
<feature type="transmembrane region" description="Helical" evidence="7">
    <location>
        <begin position="16"/>
        <end position="37"/>
    </location>
</feature>
<dbReference type="SUPFAM" id="SSF103473">
    <property type="entry name" value="MFS general substrate transporter"/>
    <property type="match status" value="1"/>
</dbReference>
<dbReference type="GO" id="GO:0016020">
    <property type="term" value="C:membrane"/>
    <property type="evidence" value="ECO:0007669"/>
    <property type="project" value="TreeGrafter"/>
</dbReference>
<dbReference type="EMBL" id="JACHIO010000017">
    <property type="protein sequence ID" value="MBB5065480.1"/>
    <property type="molecule type" value="Genomic_DNA"/>
</dbReference>
<evidence type="ECO:0000256" key="1">
    <source>
        <dbReference type="ARBA" id="ARBA00004127"/>
    </source>
</evidence>
<feature type="transmembrane region" description="Helical" evidence="7">
    <location>
        <begin position="243"/>
        <end position="263"/>
    </location>
</feature>
<dbReference type="Pfam" id="PF07690">
    <property type="entry name" value="MFS_1"/>
    <property type="match status" value="1"/>
</dbReference>
<feature type="transmembrane region" description="Helical" evidence="7">
    <location>
        <begin position="205"/>
        <end position="223"/>
    </location>
</feature>
<dbReference type="InterPro" id="IPR011701">
    <property type="entry name" value="MFS"/>
</dbReference>
<evidence type="ECO:0000256" key="5">
    <source>
        <dbReference type="ARBA" id="ARBA00022989"/>
    </source>
</evidence>
<keyword evidence="3" id="KW-0813">Transport</keyword>
<dbReference type="PANTHER" id="PTHR23514">
    <property type="entry name" value="BYPASS OF STOP CODON PROTEIN 6"/>
    <property type="match status" value="1"/>
</dbReference>
<dbReference type="Proteomes" id="UP000584867">
    <property type="component" value="Unassembled WGS sequence"/>
</dbReference>
<dbReference type="GO" id="GO:0022857">
    <property type="term" value="F:transmembrane transporter activity"/>
    <property type="evidence" value="ECO:0007669"/>
    <property type="project" value="InterPro"/>
</dbReference>
<evidence type="ECO:0000256" key="3">
    <source>
        <dbReference type="ARBA" id="ARBA00022448"/>
    </source>
</evidence>
<feature type="transmembrane region" description="Helical" evidence="7">
    <location>
        <begin position="49"/>
        <end position="68"/>
    </location>
</feature>
<evidence type="ECO:0000313" key="9">
    <source>
        <dbReference type="Proteomes" id="UP000584867"/>
    </source>
</evidence>
<feature type="transmembrane region" description="Helical" evidence="7">
    <location>
        <begin position="334"/>
        <end position="354"/>
    </location>
</feature>
<dbReference type="PANTHER" id="PTHR23514:SF3">
    <property type="entry name" value="BYPASS OF STOP CODON PROTEIN 6"/>
    <property type="match status" value="1"/>
</dbReference>
<keyword evidence="5 7" id="KW-1133">Transmembrane helix</keyword>
<name>A0A7W8ECD1_9BACT</name>
<feature type="transmembrane region" description="Helical" evidence="7">
    <location>
        <begin position="360"/>
        <end position="380"/>
    </location>
</feature>
<feature type="transmembrane region" description="Helical" evidence="7">
    <location>
        <begin position="165"/>
        <end position="185"/>
    </location>
</feature>
<reference evidence="8 9" key="1">
    <citation type="submission" date="2020-08" db="EMBL/GenBank/DDBJ databases">
        <title>Genomic Encyclopedia of Type Strains, Phase IV (KMG-V): Genome sequencing to study the core and pangenomes of soil and plant-associated prokaryotes.</title>
        <authorList>
            <person name="Whitman W."/>
        </authorList>
    </citation>
    <scope>NUCLEOTIDE SEQUENCE [LARGE SCALE GENOMIC DNA]</scope>
    <source>
        <strain evidence="8 9">X5P3</strain>
    </source>
</reference>
<keyword evidence="4 7" id="KW-0812">Transmembrane</keyword>
<dbReference type="InterPro" id="IPR051788">
    <property type="entry name" value="MFS_Transporter"/>
</dbReference>
<comment type="caution">
    <text evidence="8">The sequence shown here is derived from an EMBL/GenBank/DDBJ whole genome shotgun (WGS) entry which is preliminary data.</text>
</comment>
<accession>A0A7W8ECD1</accession>
<proteinExistence type="inferred from homology"/>
<gene>
    <name evidence="8" type="ORF">HDF15_003848</name>
</gene>
<dbReference type="GO" id="GO:0012505">
    <property type="term" value="C:endomembrane system"/>
    <property type="evidence" value="ECO:0007669"/>
    <property type="project" value="UniProtKB-SubCell"/>
</dbReference>
<evidence type="ECO:0000256" key="2">
    <source>
        <dbReference type="ARBA" id="ARBA00008335"/>
    </source>
</evidence>
<dbReference type="RefSeq" id="WP_184258205.1">
    <property type="nucleotide sequence ID" value="NZ_JACHIO010000017.1"/>
</dbReference>
<feature type="transmembrane region" description="Helical" evidence="7">
    <location>
        <begin position="100"/>
        <end position="122"/>
    </location>
</feature>
<comment type="subcellular location">
    <subcellularLocation>
        <location evidence="1">Endomembrane system</location>
        <topology evidence="1">Multi-pass membrane protein</topology>
    </subcellularLocation>
</comment>
<feature type="transmembrane region" description="Helical" evidence="7">
    <location>
        <begin position="75"/>
        <end position="94"/>
    </location>
</feature>
<comment type="similarity">
    <text evidence="2">Belongs to the major facilitator superfamily.</text>
</comment>